<feature type="non-terminal residue" evidence="1">
    <location>
        <position position="704"/>
    </location>
</feature>
<proteinExistence type="predicted"/>
<name>A0ABS3AVZ2_9BACT</name>
<accession>A0ABS3AVZ2</accession>
<evidence type="ECO:0000313" key="1">
    <source>
        <dbReference type="EMBL" id="MBN4068943.1"/>
    </source>
</evidence>
<reference evidence="1 2" key="1">
    <citation type="submission" date="2021-02" db="EMBL/GenBank/DDBJ databases">
        <title>Activity-based single-cell genomes from oceanic crustal fluid captures similar information to metagenomic and metatranscriptomic surveys with orders of magnitude less sampling.</title>
        <authorList>
            <person name="D'Angelo T.S."/>
            <person name="Orcutt B.N."/>
        </authorList>
    </citation>
    <scope>NUCLEOTIDE SEQUENCE [LARGE SCALE GENOMIC DNA]</scope>
    <source>
        <strain evidence="1">AH-315-G02</strain>
    </source>
</reference>
<keyword evidence="2" id="KW-1185">Reference proteome</keyword>
<dbReference type="Proteomes" id="UP000717534">
    <property type="component" value="Unassembled WGS sequence"/>
</dbReference>
<organism evidence="1 2">
    <name type="scientific">Desulfotalea psychrophila</name>
    <dbReference type="NCBI Taxonomy" id="84980"/>
    <lineage>
        <taxon>Bacteria</taxon>
        <taxon>Pseudomonadati</taxon>
        <taxon>Thermodesulfobacteriota</taxon>
        <taxon>Desulfobulbia</taxon>
        <taxon>Desulfobulbales</taxon>
        <taxon>Desulfocapsaceae</taxon>
        <taxon>Desulfotalea</taxon>
    </lineage>
</organism>
<sequence>MRSDLTPVFIAAKDAALSRPRQLIIFNFHDAGPVYISDQALGAADGLSHEYQPLVMEWGELQDTVGDVQATESGEIRQASITLWNGGKDAFSHYFLAEYPENVEVELYQWFAGTAESDAALIDRFVIQDPISYDEKSRLLNLDLVSMAIRYDQPCGDLLTKEAWPNAAGSDIGKGIPLAFGSTGQIPTLNAKAAIVLSLKSSILSNTMIIDVYDDMDELDFPAAGTVQIDEEKIRYSSRTKNSLAVLQRGYLSDAAVHLDKRDVIQVISDHTFLLCAGPVAEIAQVLIEGFPAPEEIYTVRPDLNPARIIFSEKPWVKKFASATRFLEMQFDGVSGANSALQAPYAFDAADGATAARIKPGNTTLALLQNTVNPNLGEILKAYLVVKHWESGSFLSDYVEVWVSGIGVVGRLSRPNPNDEFDLDADVNIDHPHDHETGGVHGHVSYDPICQTESTDHSHSYTADEKSVIGMVSTSEYQAPQSVPFGPFKEGFTRALVRWQYTGGLNTWKQGLLDDLYSDVSIGGVQTHEYYTIHESWIFDPGYIKAASIVPSSTMSSAHFRIVGMTVFYTEDAVNKTSAVKVVTNTTNQTPGSIDINTAPVKSNDDVVELAVDNVALELHGQNNPSRTITNLFDITNHVDFDWSWFTGREIRITYFDAGVNERKTVNILHTLFDVEFVPTEIVFSDDVTAEVTGLSNQVRPDQA</sequence>
<dbReference type="EMBL" id="JAFITO010000088">
    <property type="protein sequence ID" value="MBN4068943.1"/>
    <property type="molecule type" value="Genomic_DNA"/>
</dbReference>
<protein>
    <submittedName>
        <fullName evidence="1">Uncharacterized protein</fullName>
    </submittedName>
</protein>
<comment type="caution">
    <text evidence="1">The sequence shown here is derived from an EMBL/GenBank/DDBJ whole genome shotgun (WGS) entry which is preliminary data.</text>
</comment>
<evidence type="ECO:0000313" key="2">
    <source>
        <dbReference type="Proteomes" id="UP000717534"/>
    </source>
</evidence>
<gene>
    <name evidence="1" type="ORF">JYU06_05430</name>
</gene>